<organism evidence="2 3">
    <name type="scientific">Phytophthora pseudosyringae</name>
    <dbReference type="NCBI Taxonomy" id="221518"/>
    <lineage>
        <taxon>Eukaryota</taxon>
        <taxon>Sar</taxon>
        <taxon>Stramenopiles</taxon>
        <taxon>Oomycota</taxon>
        <taxon>Peronosporomycetes</taxon>
        <taxon>Peronosporales</taxon>
        <taxon>Peronosporaceae</taxon>
        <taxon>Phytophthora</taxon>
    </lineage>
</organism>
<keyword evidence="3" id="KW-1185">Reference proteome</keyword>
<dbReference type="EMBL" id="JAGDFM010000410">
    <property type="protein sequence ID" value="KAG7378601.1"/>
    <property type="molecule type" value="Genomic_DNA"/>
</dbReference>
<feature type="region of interest" description="Disordered" evidence="1">
    <location>
        <begin position="71"/>
        <end position="91"/>
    </location>
</feature>
<protein>
    <submittedName>
        <fullName evidence="2">Uncharacterized protein</fullName>
    </submittedName>
</protein>
<reference evidence="2" key="1">
    <citation type="submission" date="2021-02" db="EMBL/GenBank/DDBJ databases">
        <authorList>
            <person name="Palmer J.M."/>
        </authorList>
    </citation>
    <scope>NUCLEOTIDE SEQUENCE</scope>
    <source>
        <strain evidence="2">SCRP734</strain>
    </source>
</reference>
<dbReference type="Proteomes" id="UP000694044">
    <property type="component" value="Unassembled WGS sequence"/>
</dbReference>
<evidence type="ECO:0000313" key="3">
    <source>
        <dbReference type="Proteomes" id="UP000694044"/>
    </source>
</evidence>
<sequence length="91" mass="9901">MISDMRTTGRLRWKERTIGREGGGLLSNELWDMENGMQAAVVSEALAESDVMPAAGSSKYDQRDGVVRDARVGSSGNNKLYGHQHKHVAVG</sequence>
<accession>A0A8T1VC11</accession>
<feature type="compositionally biased region" description="Basic residues" evidence="1">
    <location>
        <begin position="82"/>
        <end position="91"/>
    </location>
</feature>
<dbReference type="AlphaFoldDB" id="A0A8T1VC11"/>
<evidence type="ECO:0000313" key="2">
    <source>
        <dbReference type="EMBL" id="KAG7378601.1"/>
    </source>
</evidence>
<name>A0A8T1VC11_9STRA</name>
<gene>
    <name evidence="2" type="ORF">PHYPSEUDO_009884</name>
</gene>
<evidence type="ECO:0000256" key="1">
    <source>
        <dbReference type="SAM" id="MobiDB-lite"/>
    </source>
</evidence>
<comment type="caution">
    <text evidence="2">The sequence shown here is derived from an EMBL/GenBank/DDBJ whole genome shotgun (WGS) entry which is preliminary data.</text>
</comment>
<proteinExistence type="predicted"/>